<comment type="caution">
    <text evidence="2">The sequence shown here is derived from an EMBL/GenBank/DDBJ whole genome shotgun (WGS) entry which is preliminary data.</text>
</comment>
<proteinExistence type="predicted"/>
<dbReference type="Proteomes" id="UP001242995">
    <property type="component" value="Unassembled WGS sequence"/>
</dbReference>
<dbReference type="Proteomes" id="UP001230951">
    <property type="component" value="Unassembled WGS sequence"/>
</dbReference>
<reference evidence="2 4" key="1">
    <citation type="submission" date="2023-07" db="EMBL/GenBank/DDBJ databases">
        <title>Sorghum-associated microbial communities from plants grown in Nebraska, USA.</title>
        <authorList>
            <person name="Schachtman D."/>
        </authorList>
    </citation>
    <scope>NUCLEOTIDE SEQUENCE</scope>
    <source>
        <strain evidence="2">DS1006</strain>
        <strain evidence="3 4">DS1016</strain>
    </source>
</reference>
<evidence type="ECO:0000313" key="4">
    <source>
        <dbReference type="Proteomes" id="UP001230951"/>
    </source>
</evidence>
<dbReference type="AlphaFoldDB" id="A0AAW8DAA7"/>
<evidence type="ECO:0000313" key="2">
    <source>
        <dbReference type="EMBL" id="MDP9904670.1"/>
    </source>
</evidence>
<sequence>MTVTHQAGPFPAGSQSRGGGVSALLSDGGQIPRAGVVTLTPADIAAWEAGLSERTQTCVDIAGWPGATLTLYAGPTGHDDRPVAVISGIDGATYVSRHAGGDIESWIRSILYAIHQP</sequence>
<evidence type="ECO:0000313" key="5">
    <source>
        <dbReference type="Proteomes" id="UP001242995"/>
    </source>
</evidence>
<keyword evidence="4" id="KW-1185">Reference proteome</keyword>
<evidence type="ECO:0000256" key="1">
    <source>
        <dbReference type="SAM" id="MobiDB-lite"/>
    </source>
</evidence>
<evidence type="ECO:0000313" key="3">
    <source>
        <dbReference type="EMBL" id="MDQ0180901.1"/>
    </source>
</evidence>
<organism evidence="2 5">
    <name type="scientific">Arthrobacter bambusae</name>
    <dbReference type="NCBI Taxonomy" id="1338426"/>
    <lineage>
        <taxon>Bacteria</taxon>
        <taxon>Bacillati</taxon>
        <taxon>Actinomycetota</taxon>
        <taxon>Actinomycetes</taxon>
        <taxon>Micrococcales</taxon>
        <taxon>Micrococcaceae</taxon>
        <taxon>Arthrobacter</taxon>
    </lineage>
</organism>
<dbReference type="EMBL" id="JAUSTF010000004">
    <property type="protein sequence ID" value="MDQ0180901.1"/>
    <property type="molecule type" value="Genomic_DNA"/>
</dbReference>
<protein>
    <submittedName>
        <fullName evidence="2">Uncharacterized protein</fullName>
    </submittedName>
</protein>
<name>A0AAW8DAA7_9MICC</name>
<gene>
    <name evidence="2" type="ORF">J2S90_001625</name>
    <name evidence="3" type="ORF">J2S93_002328</name>
</gene>
<feature type="region of interest" description="Disordered" evidence="1">
    <location>
        <begin position="1"/>
        <end position="25"/>
    </location>
</feature>
<dbReference type="EMBL" id="JAUSRG010000003">
    <property type="protein sequence ID" value="MDP9904670.1"/>
    <property type="molecule type" value="Genomic_DNA"/>
</dbReference>
<dbReference type="RefSeq" id="WP_306972577.1">
    <property type="nucleotide sequence ID" value="NZ_JAUSSX010000004.1"/>
</dbReference>
<accession>A0AAW8DAA7</accession>